<protein>
    <recommendedName>
        <fullName evidence="3">Sigma-70 family RNA polymerase sigma factor</fullName>
    </recommendedName>
</protein>
<gene>
    <name evidence="1" type="ORF">MRZ06_05865</name>
</gene>
<keyword evidence="2" id="KW-1185">Reference proteome</keyword>
<dbReference type="EMBL" id="CP094348">
    <property type="protein sequence ID" value="UOB19583.1"/>
    <property type="molecule type" value="Genomic_DNA"/>
</dbReference>
<organism evidence="1 2">
    <name type="scientific">Macrococcus armenti</name>
    <dbReference type="NCBI Taxonomy" id="2875764"/>
    <lineage>
        <taxon>Bacteria</taxon>
        <taxon>Bacillati</taxon>
        <taxon>Bacillota</taxon>
        <taxon>Bacilli</taxon>
        <taxon>Bacillales</taxon>
        <taxon>Staphylococcaceae</taxon>
        <taxon>Macrococcus</taxon>
    </lineage>
</organism>
<dbReference type="Proteomes" id="UP000830343">
    <property type="component" value="Chromosome"/>
</dbReference>
<evidence type="ECO:0000313" key="2">
    <source>
        <dbReference type="Proteomes" id="UP000830343"/>
    </source>
</evidence>
<dbReference type="RefSeq" id="WP_243364995.1">
    <property type="nucleotide sequence ID" value="NZ_CP094348.1"/>
</dbReference>
<evidence type="ECO:0000313" key="1">
    <source>
        <dbReference type="EMBL" id="UOB19583.1"/>
    </source>
</evidence>
<reference evidence="1" key="2">
    <citation type="submission" date="2022-04" db="EMBL/GenBank/DDBJ databases">
        <title>Antimicrobial genetic elements in methicillin-resistant Macrococcus armenti.</title>
        <authorList>
            <person name="Keller J.E."/>
            <person name="Schwendener S."/>
            <person name="Pantucek R."/>
            <person name="Perreten V."/>
        </authorList>
    </citation>
    <scope>NUCLEOTIDE SEQUENCE</scope>
    <source>
        <strain evidence="1">CCM 2609</strain>
    </source>
</reference>
<proteinExistence type="predicted"/>
<name>A0ABY3ZX38_9STAP</name>
<sequence length="223" mass="25924">MLSLFIMDVSSSTQMNNQSDIRNAMEHITAQVERWSEPLQFKYTNFRMGDELFFVCDNLASTLLISYYIKLIWPFKAQPVKFGIAAGDEPVPDMNIEHWNSKLTKLARTNLEQIKRSDITDFQLSIYDMNTDIYNDILFPYFTSIVKAHSKLQQSILIQSLYTETQKEIAQINHKSESTISSHLNKAQYKQLSLIKKHLLTFDTDIRIEKNIKASLKGGLPWY</sequence>
<accession>A0ABY3ZX38</accession>
<reference evidence="1" key="1">
    <citation type="submission" date="2022-03" db="EMBL/GenBank/DDBJ databases">
        <authorList>
            <person name="Vrbovska V."/>
            <person name="Kovarovic V."/>
            <person name="Botka T."/>
            <person name="Pantucek R."/>
        </authorList>
    </citation>
    <scope>NUCLEOTIDE SEQUENCE</scope>
    <source>
        <strain evidence="1">CCM 2609</strain>
    </source>
</reference>
<evidence type="ECO:0008006" key="3">
    <source>
        <dbReference type="Google" id="ProtNLM"/>
    </source>
</evidence>